<feature type="compositionally biased region" description="Basic residues" evidence="1">
    <location>
        <begin position="259"/>
        <end position="269"/>
    </location>
</feature>
<comment type="caution">
    <text evidence="3">The sequence shown here is derived from an EMBL/GenBank/DDBJ whole genome shotgun (WGS) entry which is preliminary data.</text>
</comment>
<gene>
    <name evidence="3" type="ORF">CAMP_LOCUS19035</name>
</gene>
<evidence type="ECO:0000313" key="4">
    <source>
        <dbReference type="Proteomes" id="UP001152747"/>
    </source>
</evidence>
<feature type="region of interest" description="Disordered" evidence="1">
    <location>
        <begin position="256"/>
        <end position="283"/>
    </location>
</feature>
<feature type="transmembrane region" description="Helical" evidence="2">
    <location>
        <begin position="182"/>
        <end position="202"/>
    </location>
</feature>
<feature type="transmembrane region" description="Helical" evidence="2">
    <location>
        <begin position="105"/>
        <end position="128"/>
    </location>
</feature>
<keyword evidence="2" id="KW-0812">Transmembrane</keyword>
<proteinExistence type="predicted"/>
<feature type="transmembrane region" description="Helical" evidence="2">
    <location>
        <begin position="214"/>
        <end position="237"/>
    </location>
</feature>
<organism evidence="3 4">
    <name type="scientific">Caenorhabditis angaria</name>
    <dbReference type="NCBI Taxonomy" id="860376"/>
    <lineage>
        <taxon>Eukaryota</taxon>
        <taxon>Metazoa</taxon>
        <taxon>Ecdysozoa</taxon>
        <taxon>Nematoda</taxon>
        <taxon>Chromadorea</taxon>
        <taxon>Rhabditida</taxon>
        <taxon>Rhabditina</taxon>
        <taxon>Rhabditomorpha</taxon>
        <taxon>Rhabditoidea</taxon>
        <taxon>Rhabditidae</taxon>
        <taxon>Peloderinae</taxon>
        <taxon>Caenorhabditis</taxon>
    </lineage>
</organism>
<keyword evidence="4" id="KW-1185">Reference proteome</keyword>
<evidence type="ECO:0000313" key="3">
    <source>
        <dbReference type="EMBL" id="CAI5456398.1"/>
    </source>
</evidence>
<evidence type="ECO:0000256" key="2">
    <source>
        <dbReference type="SAM" id="Phobius"/>
    </source>
</evidence>
<dbReference type="EMBL" id="CANHGI010000006">
    <property type="protein sequence ID" value="CAI5456398.1"/>
    <property type="molecule type" value="Genomic_DNA"/>
</dbReference>
<keyword evidence="2" id="KW-1133">Transmembrane helix</keyword>
<evidence type="ECO:0000256" key="1">
    <source>
        <dbReference type="SAM" id="MobiDB-lite"/>
    </source>
</evidence>
<reference evidence="3" key="1">
    <citation type="submission" date="2022-11" db="EMBL/GenBank/DDBJ databases">
        <authorList>
            <person name="Kikuchi T."/>
        </authorList>
    </citation>
    <scope>NUCLEOTIDE SEQUENCE</scope>
    <source>
        <strain evidence="3">PS1010</strain>
    </source>
</reference>
<dbReference type="OrthoDB" id="5815271at2759"/>
<protein>
    <submittedName>
        <fullName evidence="3">Uncharacterized protein</fullName>
    </submittedName>
</protein>
<accession>A0A9P1J5Y5</accession>
<feature type="transmembrane region" description="Helical" evidence="2">
    <location>
        <begin position="149"/>
        <end position="170"/>
    </location>
</feature>
<name>A0A9P1J5Y5_9PELO</name>
<keyword evidence="2" id="KW-0472">Membrane</keyword>
<dbReference type="AlphaFoldDB" id="A0A9P1J5Y5"/>
<sequence length="321" mass="36675">MENDDIGDAKDDHLNMDYLDDRRSSIRYSMSSRHSSVSINLPMENGLLGTNYLMPPNERASSSRLSTGSAWDSFRLSVVSFSKVFLVAPCSRHKCCLGCISLSDAIPLICVAEIFTMVFLTMVVLDFWMTDGKTFYTFYFEGYGNEIALCYAIFLLVSLPILLFTLYSWYIKKKYLYVFHVLWQWTVIEILLFYTYIVFKWVRISGGNHKTGILIPSAFVIGGAAFLGALIESWWLFVFVDAMFFENRTTERKYSSSVHSKRQSSSHHTRGLDYESEGSDSRRNSATIPIVKIDRTQSVDYIDPHDVYSATSSRQSAVENV</sequence>
<dbReference type="Proteomes" id="UP001152747">
    <property type="component" value="Unassembled WGS sequence"/>
</dbReference>